<feature type="transmembrane region" description="Helical" evidence="1">
    <location>
        <begin position="83"/>
        <end position="102"/>
    </location>
</feature>
<sequence>MTKSRFENFLTSWKFFWLLVLLQFLLMPMATKGFKFEAAGDLIFYTLGHALIMDMYAYAVYFQIVMILALVAVIVCRGKFSRCFMAIAGCFYLLYAVIQNMAVTEQYGFSMVTVNVVMMGFVAFIWFWSAWKGNTVFSFDNITWKTGWTIPVALFCLWWPMDLRTALPDFRLHYLLDSGAVLGFCPMTPVFLTLLILSKRSVSRVVLRVTAMVGVIIGCYNMGNFATDTGFYLGLYHLPLLGISLFALLSSKRKKNE</sequence>
<dbReference type="AlphaFoldDB" id="A0A415MVU5"/>
<dbReference type="Proteomes" id="UP000285013">
    <property type="component" value="Unassembled WGS sequence"/>
</dbReference>
<keyword evidence="1" id="KW-0812">Transmembrane</keyword>
<reference evidence="2 3" key="1">
    <citation type="submission" date="2018-08" db="EMBL/GenBank/DDBJ databases">
        <title>A genome reference for cultivated species of the human gut microbiota.</title>
        <authorList>
            <person name="Zou Y."/>
            <person name="Xue W."/>
            <person name="Luo G."/>
        </authorList>
    </citation>
    <scope>NUCLEOTIDE SEQUENCE [LARGE SCALE GENOMIC DNA]</scope>
    <source>
        <strain evidence="2 3">AF36-16BH</strain>
    </source>
</reference>
<feature type="transmembrane region" description="Helical" evidence="1">
    <location>
        <begin position="57"/>
        <end position="76"/>
    </location>
</feature>
<dbReference type="RefSeq" id="WP_118423642.1">
    <property type="nucleotide sequence ID" value="NZ_JAJCKC010000027.1"/>
</dbReference>
<keyword evidence="1" id="KW-1133">Transmembrane helix</keyword>
<protein>
    <submittedName>
        <fullName evidence="2">Uncharacterized protein</fullName>
    </submittedName>
</protein>
<feature type="transmembrane region" description="Helical" evidence="1">
    <location>
        <begin position="108"/>
        <end position="130"/>
    </location>
</feature>
<accession>A0A415MVU5</accession>
<proteinExistence type="predicted"/>
<dbReference type="EMBL" id="QRPE01000041">
    <property type="protein sequence ID" value="RHL86139.1"/>
    <property type="molecule type" value="Genomic_DNA"/>
</dbReference>
<keyword evidence="1" id="KW-0472">Membrane</keyword>
<gene>
    <name evidence="2" type="ORF">DWZ95_22195</name>
</gene>
<feature type="transmembrane region" description="Helical" evidence="1">
    <location>
        <begin position="205"/>
        <end position="223"/>
    </location>
</feature>
<evidence type="ECO:0000313" key="2">
    <source>
        <dbReference type="EMBL" id="RHL86139.1"/>
    </source>
</evidence>
<feature type="transmembrane region" description="Helical" evidence="1">
    <location>
        <begin position="142"/>
        <end position="160"/>
    </location>
</feature>
<evidence type="ECO:0000256" key="1">
    <source>
        <dbReference type="SAM" id="Phobius"/>
    </source>
</evidence>
<organism evidence="2 3">
    <name type="scientific">Bacteroides intestinalis</name>
    <dbReference type="NCBI Taxonomy" id="329854"/>
    <lineage>
        <taxon>Bacteria</taxon>
        <taxon>Pseudomonadati</taxon>
        <taxon>Bacteroidota</taxon>
        <taxon>Bacteroidia</taxon>
        <taxon>Bacteroidales</taxon>
        <taxon>Bacteroidaceae</taxon>
        <taxon>Bacteroides</taxon>
    </lineage>
</organism>
<feature type="transmembrane region" description="Helical" evidence="1">
    <location>
        <begin position="180"/>
        <end position="198"/>
    </location>
</feature>
<name>A0A415MVU5_9BACE</name>
<feature type="transmembrane region" description="Helical" evidence="1">
    <location>
        <begin position="229"/>
        <end position="249"/>
    </location>
</feature>
<evidence type="ECO:0000313" key="3">
    <source>
        <dbReference type="Proteomes" id="UP000285013"/>
    </source>
</evidence>
<comment type="caution">
    <text evidence="2">The sequence shown here is derived from an EMBL/GenBank/DDBJ whole genome shotgun (WGS) entry which is preliminary data.</text>
</comment>